<evidence type="ECO:0000313" key="1">
    <source>
        <dbReference type="EMBL" id="PTD17573.1"/>
    </source>
</evidence>
<comment type="caution">
    <text evidence="1">The sequence shown here is derived from an EMBL/GenBank/DDBJ whole genome shotgun (WGS) entry which is preliminary data.</text>
</comment>
<name>A0A2T4HP46_9SPHN</name>
<dbReference type="AlphaFoldDB" id="A0A2T4HP46"/>
<dbReference type="Proteomes" id="UP000241206">
    <property type="component" value="Unassembled WGS sequence"/>
</dbReference>
<keyword evidence="2" id="KW-1185">Reference proteome</keyword>
<reference evidence="1 2" key="1">
    <citation type="submission" date="2017-11" db="EMBL/GenBank/DDBJ databases">
        <title>Sphingomonas oleivorans sp. nov., isolated from oil-contaminated soil.</title>
        <authorList>
            <person name="Wang L."/>
            <person name="Chen L."/>
        </authorList>
    </citation>
    <scope>NUCLEOTIDE SEQUENCE [LARGE SCALE GENOMIC DNA]</scope>
    <source>
        <strain evidence="1 2">K101</strain>
    </source>
</reference>
<accession>A0A2T4HP46</accession>
<protein>
    <submittedName>
        <fullName evidence="1">Uncharacterized protein</fullName>
    </submittedName>
</protein>
<gene>
    <name evidence="1" type="ORF">CV103_17445</name>
</gene>
<evidence type="ECO:0000313" key="2">
    <source>
        <dbReference type="Proteomes" id="UP000241206"/>
    </source>
</evidence>
<dbReference type="EMBL" id="PHHF01000072">
    <property type="protein sequence ID" value="PTD17573.1"/>
    <property type="molecule type" value="Genomic_DNA"/>
</dbReference>
<organism evidence="1 2">
    <name type="scientific">Edaphosphingomonas fennica</name>
    <dbReference type="NCBI Taxonomy" id="114404"/>
    <lineage>
        <taxon>Bacteria</taxon>
        <taxon>Pseudomonadati</taxon>
        <taxon>Pseudomonadota</taxon>
        <taxon>Alphaproteobacteria</taxon>
        <taxon>Sphingomonadales</taxon>
        <taxon>Rhizorhabdaceae</taxon>
        <taxon>Edaphosphingomonas</taxon>
    </lineage>
</organism>
<sequence length="77" mass="8494">MNHIPDAKGILFMGPDPSDPEAVGFRGLYQTELGNRYVWVVLSRGKMIRVVAAVFAPTDFAAMTADIEWKIFGVPNP</sequence>
<proteinExistence type="predicted"/>